<gene>
    <name evidence="13" type="ORF">Q0590_17280</name>
</gene>
<dbReference type="RefSeq" id="WP_302038834.1">
    <property type="nucleotide sequence ID" value="NZ_JAUKPO010000009.1"/>
</dbReference>
<comment type="caution">
    <text evidence="13">The sequence shown here is derived from an EMBL/GenBank/DDBJ whole genome shotgun (WGS) entry which is preliminary data.</text>
</comment>
<evidence type="ECO:0000256" key="5">
    <source>
        <dbReference type="ARBA" id="ARBA00022519"/>
    </source>
</evidence>
<evidence type="ECO:0000256" key="3">
    <source>
        <dbReference type="ARBA" id="ARBA00022448"/>
    </source>
</evidence>
<reference evidence="13" key="1">
    <citation type="submission" date="2023-07" db="EMBL/GenBank/DDBJ databases">
        <title>The genome sequence of Rhodocytophaga aerolata KACC 12507.</title>
        <authorList>
            <person name="Zhang X."/>
        </authorList>
    </citation>
    <scope>NUCLEOTIDE SEQUENCE</scope>
    <source>
        <strain evidence="13">KACC 12507</strain>
    </source>
</reference>
<feature type="compositionally biased region" description="Basic and acidic residues" evidence="10">
    <location>
        <begin position="332"/>
        <end position="343"/>
    </location>
</feature>
<keyword evidence="14" id="KW-1185">Reference proteome</keyword>
<keyword evidence="8 11" id="KW-1133">Transmembrane helix</keyword>
<keyword evidence="4" id="KW-1003">Cell membrane</keyword>
<evidence type="ECO:0000313" key="14">
    <source>
        <dbReference type="Proteomes" id="UP001168528"/>
    </source>
</evidence>
<dbReference type="Pfam" id="PF13715">
    <property type="entry name" value="CarbopepD_reg_2"/>
    <property type="match status" value="1"/>
</dbReference>
<accession>A0ABT8R9K3</accession>
<comment type="similarity">
    <text evidence="2">Belongs to the TonB family.</text>
</comment>
<dbReference type="PANTHER" id="PTHR33446">
    <property type="entry name" value="PROTEIN TONB-RELATED"/>
    <property type="match status" value="1"/>
</dbReference>
<dbReference type="InterPro" id="IPR051045">
    <property type="entry name" value="TonB-dependent_transducer"/>
</dbReference>
<evidence type="ECO:0000259" key="12">
    <source>
        <dbReference type="PROSITE" id="PS52015"/>
    </source>
</evidence>
<dbReference type="SUPFAM" id="SSF49464">
    <property type="entry name" value="Carboxypeptidase regulatory domain-like"/>
    <property type="match status" value="1"/>
</dbReference>
<organism evidence="13 14">
    <name type="scientific">Rhodocytophaga aerolata</name>
    <dbReference type="NCBI Taxonomy" id="455078"/>
    <lineage>
        <taxon>Bacteria</taxon>
        <taxon>Pseudomonadati</taxon>
        <taxon>Bacteroidota</taxon>
        <taxon>Cytophagia</taxon>
        <taxon>Cytophagales</taxon>
        <taxon>Rhodocytophagaceae</taxon>
        <taxon>Rhodocytophaga</taxon>
    </lineage>
</organism>
<dbReference type="InterPro" id="IPR037682">
    <property type="entry name" value="TonB_C"/>
</dbReference>
<feature type="region of interest" description="Disordered" evidence="10">
    <location>
        <begin position="160"/>
        <end position="188"/>
    </location>
</feature>
<dbReference type="InterPro" id="IPR008969">
    <property type="entry name" value="CarboxyPept-like_regulatory"/>
</dbReference>
<evidence type="ECO:0000256" key="10">
    <source>
        <dbReference type="SAM" id="MobiDB-lite"/>
    </source>
</evidence>
<evidence type="ECO:0000256" key="2">
    <source>
        <dbReference type="ARBA" id="ARBA00006555"/>
    </source>
</evidence>
<dbReference type="PROSITE" id="PS52015">
    <property type="entry name" value="TONB_CTD"/>
    <property type="match status" value="1"/>
</dbReference>
<evidence type="ECO:0000313" key="13">
    <source>
        <dbReference type="EMBL" id="MDO1448029.1"/>
    </source>
</evidence>
<dbReference type="EMBL" id="JAUKPO010000009">
    <property type="protein sequence ID" value="MDO1448029.1"/>
    <property type="molecule type" value="Genomic_DNA"/>
</dbReference>
<dbReference type="Proteomes" id="UP001168528">
    <property type="component" value="Unassembled WGS sequence"/>
</dbReference>
<dbReference type="NCBIfam" id="TIGR01352">
    <property type="entry name" value="tonB_Cterm"/>
    <property type="match status" value="1"/>
</dbReference>
<evidence type="ECO:0000256" key="9">
    <source>
        <dbReference type="ARBA" id="ARBA00023136"/>
    </source>
</evidence>
<evidence type="ECO:0000256" key="4">
    <source>
        <dbReference type="ARBA" id="ARBA00022475"/>
    </source>
</evidence>
<keyword evidence="7" id="KW-0653">Protein transport</keyword>
<evidence type="ECO:0000256" key="11">
    <source>
        <dbReference type="SAM" id="Phobius"/>
    </source>
</evidence>
<feature type="region of interest" description="Disordered" evidence="10">
    <location>
        <begin position="332"/>
        <end position="354"/>
    </location>
</feature>
<comment type="subcellular location">
    <subcellularLocation>
        <location evidence="1">Cell inner membrane</location>
        <topology evidence="1">Single-pass membrane protein</topology>
        <orientation evidence="1">Periplasmic side</orientation>
    </subcellularLocation>
</comment>
<evidence type="ECO:0000256" key="6">
    <source>
        <dbReference type="ARBA" id="ARBA00022692"/>
    </source>
</evidence>
<keyword evidence="5" id="KW-0997">Cell inner membrane</keyword>
<dbReference type="InterPro" id="IPR006260">
    <property type="entry name" value="TonB/TolA_C"/>
</dbReference>
<name>A0ABT8R9K3_9BACT</name>
<feature type="transmembrane region" description="Helical" evidence="11">
    <location>
        <begin position="87"/>
        <end position="109"/>
    </location>
</feature>
<feature type="domain" description="TonB C-terminal" evidence="12">
    <location>
        <begin position="359"/>
        <end position="448"/>
    </location>
</feature>
<dbReference type="Gene3D" id="3.30.1150.10">
    <property type="match status" value="1"/>
</dbReference>
<keyword evidence="9 11" id="KW-0472">Membrane</keyword>
<evidence type="ECO:0000256" key="8">
    <source>
        <dbReference type="ARBA" id="ARBA00022989"/>
    </source>
</evidence>
<dbReference type="Gene3D" id="2.60.40.1120">
    <property type="entry name" value="Carboxypeptidase-like, regulatory domain"/>
    <property type="match status" value="1"/>
</dbReference>
<evidence type="ECO:0000256" key="1">
    <source>
        <dbReference type="ARBA" id="ARBA00004383"/>
    </source>
</evidence>
<proteinExistence type="inferred from homology"/>
<keyword evidence="6 11" id="KW-0812">Transmembrane</keyword>
<dbReference type="SUPFAM" id="SSF74653">
    <property type="entry name" value="TolA/TonB C-terminal domain"/>
    <property type="match status" value="1"/>
</dbReference>
<dbReference type="PANTHER" id="PTHR33446:SF2">
    <property type="entry name" value="PROTEIN TONB"/>
    <property type="match status" value="1"/>
</dbReference>
<keyword evidence="3" id="KW-0813">Transport</keyword>
<dbReference type="Pfam" id="PF03544">
    <property type="entry name" value="TonB_C"/>
    <property type="match status" value="1"/>
</dbReference>
<evidence type="ECO:0000256" key="7">
    <source>
        <dbReference type="ARBA" id="ARBA00022927"/>
    </source>
</evidence>
<sequence>MKQNTEDNHLSLQLMQEYLEENLPERQMHQIERHLLDCELCADAIEGLSFVKDPEQLDDSVNYLKRKIRKRSLREPSLKRKKKKNPLLWRHMSVAAATIILVVGSILVFKLNTHKPAIQSISMTKATEEPSSVPVSPELAAPAPVYSDALPTEKNTLNAKTNAGANSAKPAAQKLTLKAPSGKTVTDSDAGLAPEIAIDQIEEELKDNEAIVLQEEQSIRPVPPVSEAKRESAPGEILSSKRAAAPSSAVGITQNFITITGKVAAASDTNLFLPGTKVNIKGTNTYVMTDYRGRFSLATPPKSTLIFSLEGMNPAEVTVVDRKPIQVLLKREGEEETEEKPVEEMVEENNLSYKPQPENGLMSYRNYLKKNLQYPAEARKNNIQGNVRVEFTVNADGQLADFSVKKGLGYGCDEEALRLIKNGPAWKPAVYNGKKVDRKITVYVPFKL</sequence>
<protein>
    <submittedName>
        <fullName evidence="13">TonB family protein</fullName>
    </submittedName>
</protein>